<proteinExistence type="predicted"/>
<dbReference type="AlphaFoldDB" id="A0A7C4GF29"/>
<dbReference type="EMBL" id="DSZY01000024">
    <property type="protein sequence ID" value="HGU40552.1"/>
    <property type="molecule type" value="Genomic_DNA"/>
</dbReference>
<protein>
    <recommendedName>
        <fullName evidence="2">PEGA domain-containing protein</fullName>
    </recommendedName>
</protein>
<organism evidence="1">
    <name type="scientific">Fervidobacterium thailandense</name>
    <dbReference type="NCBI Taxonomy" id="1008305"/>
    <lineage>
        <taxon>Bacteria</taxon>
        <taxon>Thermotogati</taxon>
        <taxon>Thermotogota</taxon>
        <taxon>Thermotogae</taxon>
        <taxon>Thermotogales</taxon>
        <taxon>Fervidobacteriaceae</taxon>
        <taxon>Fervidobacterium</taxon>
    </lineage>
</organism>
<accession>A0A7C4GF29</accession>
<evidence type="ECO:0008006" key="2">
    <source>
        <dbReference type="Google" id="ProtNLM"/>
    </source>
</evidence>
<sequence>MRIIAEPAGVKVWIDRKEVGTSPWQGKIGIGKVTEIKAWAEGYREERKINIPAKGEMKEVKLTLKKTHHHKRQNY</sequence>
<comment type="caution">
    <text evidence="1">The sequence shown here is derived from an EMBL/GenBank/DDBJ whole genome shotgun (WGS) entry which is preliminary data.</text>
</comment>
<name>A0A7C4GF29_9BACT</name>
<gene>
    <name evidence="1" type="ORF">ENT77_05060</name>
</gene>
<reference evidence="1" key="1">
    <citation type="journal article" date="2020" name="mSystems">
        <title>Genome- and Community-Level Interaction Insights into Carbon Utilization and Element Cycling Functions of Hydrothermarchaeota in Hydrothermal Sediment.</title>
        <authorList>
            <person name="Zhou Z."/>
            <person name="Liu Y."/>
            <person name="Xu W."/>
            <person name="Pan J."/>
            <person name="Luo Z.H."/>
            <person name="Li M."/>
        </authorList>
    </citation>
    <scope>NUCLEOTIDE SEQUENCE [LARGE SCALE GENOMIC DNA]</scope>
    <source>
        <strain evidence="1">SpSt-609</strain>
    </source>
</reference>
<evidence type="ECO:0000313" key="1">
    <source>
        <dbReference type="EMBL" id="HGU40552.1"/>
    </source>
</evidence>